<accession>A0ABN8L689</accession>
<proteinExistence type="predicted"/>
<evidence type="ECO:0000313" key="5">
    <source>
        <dbReference type="EMBL" id="CAH2983005.1"/>
    </source>
</evidence>
<evidence type="ECO:0000256" key="1">
    <source>
        <dbReference type="ARBA" id="ARBA00004275"/>
    </source>
</evidence>
<dbReference type="Proteomes" id="UP001153292">
    <property type="component" value="Chromosome 16"/>
</dbReference>
<evidence type="ECO:0000313" key="6">
    <source>
        <dbReference type="Proteomes" id="UP001153292"/>
    </source>
</evidence>
<evidence type="ECO:0000256" key="2">
    <source>
        <dbReference type="ARBA" id="ARBA00023140"/>
    </source>
</evidence>
<dbReference type="InterPro" id="IPR000873">
    <property type="entry name" value="AMP-dep_synth/lig_dom"/>
</dbReference>
<feature type="domain" description="AMP-binding enzyme C-terminal" evidence="4">
    <location>
        <begin position="481"/>
        <end position="556"/>
    </location>
</feature>
<comment type="subcellular location">
    <subcellularLocation>
        <location evidence="1">Peroxisome</location>
    </subcellularLocation>
</comment>
<dbReference type="Pfam" id="PF13193">
    <property type="entry name" value="AMP-binding_C"/>
    <property type="match status" value="1"/>
</dbReference>
<sequence length="567" mass="62879">MAAASVFSRSIKRLLPSRTATLSLSMKNSVWTSDNIVKSPYKEVDIPNRILTEHIWENLERWPDKVAIVCSLTDRAITYHQLYKYSKTFGAQLRNKFQITDGDIVCVMMNNLPEYAPVTLGTIEAGAILTTVNPTYTPYEVHKQLLLSNPKVLVGVPKTVPILKEALKLAKKQIPIISCDNKSGIPLGTVSFQELIEDNHVNFETLKEVNLNFQDVILLPYSSGTTGLPKGVELTNRNIVANCVQQDDKETRHYDDTTSINQDSVLAVLPFYHIYGLSIVMLHKLTAGCKLVTLPKFQPDNFIAALEKFDISLLCAAPPLVLFLGTYPAVKSKHLKSVKRVTCGAAPLPKPDVEKLLAKGEHMQMLQVYGLTETSPLVSTLTAGSENYTSAGKPIPNTELKIVNSDGQNIGANEVGELFIRGPQVMKGYRDNYEATKNSITEDGWFKSGDLASIDEDGSLKIADRLKELIKVKGYQVPPAELESIIKEHPAVLDAGVVGVPDKHTGEKPKAFVVLKEGYRIESNDIANFVAERVTEYKRLKEIMFLDGLPKNPSGKLLRRVLKEKYC</sequence>
<dbReference type="SUPFAM" id="SSF56801">
    <property type="entry name" value="Acetyl-CoA synthetase-like"/>
    <property type="match status" value="1"/>
</dbReference>
<gene>
    <name evidence="5" type="ORF">CHILSU_LOCUS3361</name>
</gene>
<keyword evidence="6" id="KW-1185">Reference proteome</keyword>
<dbReference type="Gene3D" id="3.30.300.30">
    <property type="match status" value="1"/>
</dbReference>
<dbReference type="EMBL" id="OU963909">
    <property type="protein sequence ID" value="CAH2983005.1"/>
    <property type="molecule type" value="Genomic_DNA"/>
</dbReference>
<reference evidence="5" key="1">
    <citation type="submission" date="2021-12" db="EMBL/GenBank/DDBJ databases">
        <authorList>
            <person name="King R."/>
        </authorList>
    </citation>
    <scope>NUCLEOTIDE SEQUENCE</scope>
</reference>
<dbReference type="PANTHER" id="PTHR24096">
    <property type="entry name" value="LONG-CHAIN-FATTY-ACID--COA LIGASE"/>
    <property type="match status" value="1"/>
</dbReference>
<feature type="domain" description="AMP-dependent synthetase/ligase" evidence="3">
    <location>
        <begin position="56"/>
        <end position="429"/>
    </location>
</feature>
<protein>
    <submittedName>
        <fullName evidence="5">Uncharacterized protein</fullName>
    </submittedName>
</protein>
<dbReference type="InterPro" id="IPR042099">
    <property type="entry name" value="ANL_N_sf"/>
</dbReference>
<name>A0ABN8L689_CHISP</name>
<dbReference type="Pfam" id="PF00501">
    <property type="entry name" value="AMP-binding"/>
    <property type="match status" value="1"/>
</dbReference>
<dbReference type="InterPro" id="IPR020845">
    <property type="entry name" value="AMP-binding_CS"/>
</dbReference>
<dbReference type="PANTHER" id="PTHR24096:SF422">
    <property type="entry name" value="BCDNA.GH02901"/>
    <property type="match status" value="1"/>
</dbReference>
<evidence type="ECO:0000259" key="3">
    <source>
        <dbReference type="Pfam" id="PF00501"/>
    </source>
</evidence>
<dbReference type="InterPro" id="IPR025110">
    <property type="entry name" value="AMP-bd_C"/>
</dbReference>
<organism evidence="5 6">
    <name type="scientific">Chilo suppressalis</name>
    <name type="common">Asiatic rice borer moth</name>
    <dbReference type="NCBI Taxonomy" id="168631"/>
    <lineage>
        <taxon>Eukaryota</taxon>
        <taxon>Metazoa</taxon>
        <taxon>Ecdysozoa</taxon>
        <taxon>Arthropoda</taxon>
        <taxon>Hexapoda</taxon>
        <taxon>Insecta</taxon>
        <taxon>Pterygota</taxon>
        <taxon>Neoptera</taxon>
        <taxon>Endopterygota</taxon>
        <taxon>Lepidoptera</taxon>
        <taxon>Glossata</taxon>
        <taxon>Ditrysia</taxon>
        <taxon>Pyraloidea</taxon>
        <taxon>Crambidae</taxon>
        <taxon>Crambinae</taxon>
        <taxon>Chilo</taxon>
    </lineage>
</organism>
<evidence type="ECO:0000259" key="4">
    <source>
        <dbReference type="Pfam" id="PF13193"/>
    </source>
</evidence>
<dbReference type="InterPro" id="IPR045851">
    <property type="entry name" value="AMP-bd_C_sf"/>
</dbReference>
<dbReference type="CDD" id="cd05911">
    <property type="entry name" value="Firefly_Luc_like"/>
    <property type="match status" value="1"/>
</dbReference>
<dbReference type="PROSITE" id="PS00455">
    <property type="entry name" value="AMP_BINDING"/>
    <property type="match status" value="1"/>
</dbReference>
<dbReference type="Gene3D" id="3.40.50.12780">
    <property type="entry name" value="N-terminal domain of ligase-like"/>
    <property type="match status" value="1"/>
</dbReference>
<keyword evidence="2" id="KW-0576">Peroxisome</keyword>